<dbReference type="GO" id="GO:0016651">
    <property type="term" value="F:oxidoreductase activity, acting on NAD(P)H"/>
    <property type="evidence" value="ECO:0007669"/>
    <property type="project" value="InterPro"/>
</dbReference>
<dbReference type="Gene3D" id="3.30.70.3270">
    <property type="match status" value="2"/>
</dbReference>
<evidence type="ECO:0000256" key="3">
    <source>
        <dbReference type="ARBA" id="ARBA00023004"/>
    </source>
</evidence>
<evidence type="ECO:0000256" key="4">
    <source>
        <dbReference type="ARBA" id="ARBA00023014"/>
    </source>
</evidence>
<evidence type="ECO:0000256" key="1">
    <source>
        <dbReference type="ARBA" id="ARBA00022485"/>
    </source>
</evidence>
<organism evidence="6">
    <name type="scientific">uncultured marine group II/III euryarchaeote KM3_176_D12</name>
    <dbReference type="NCBI Taxonomy" id="1457936"/>
    <lineage>
        <taxon>Archaea</taxon>
        <taxon>Methanobacteriati</taxon>
        <taxon>Methanobacteriota</taxon>
        <taxon>environmental samples</taxon>
    </lineage>
</organism>
<dbReference type="PROSITE" id="PS51379">
    <property type="entry name" value="4FE4S_FER_2"/>
    <property type="match status" value="2"/>
</dbReference>
<dbReference type="SUPFAM" id="SSF54862">
    <property type="entry name" value="4Fe-4S ferredoxins"/>
    <property type="match status" value="1"/>
</dbReference>
<accession>A0A075GSL7</accession>
<dbReference type="InterPro" id="IPR010226">
    <property type="entry name" value="NADH_quinone_OxRdtase_chainI"/>
</dbReference>
<keyword evidence="4" id="KW-0411">Iron-sulfur</keyword>
<keyword evidence="1" id="KW-0004">4Fe-4S</keyword>
<dbReference type="PROSITE" id="PS00198">
    <property type="entry name" value="4FE4S_FER_1"/>
    <property type="match status" value="2"/>
</dbReference>
<evidence type="ECO:0000259" key="5">
    <source>
        <dbReference type="PROSITE" id="PS51379"/>
    </source>
</evidence>
<feature type="domain" description="4Fe-4S ferredoxin-type" evidence="5">
    <location>
        <begin position="235"/>
        <end position="264"/>
    </location>
</feature>
<dbReference type="InterPro" id="IPR017900">
    <property type="entry name" value="4Fe4S_Fe_S_CS"/>
</dbReference>
<proteinExistence type="predicted"/>
<feature type="domain" description="4Fe-4S ferredoxin-type" evidence="5">
    <location>
        <begin position="116"/>
        <end position="145"/>
    </location>
</feature>
<keyword evidence="3" id="KW-0408">Iron</keyword>
<dbReference type="Pfam" id="PF00037">
    <property type="entry name" value="Fer4"/>
    <property type="match status" value="2"/>
</dbReference>
<dbReference type="GO" id="GO:0016020">
    <property type="term" value="C:membrane"/>
    <property type="evidence" value="ECO:0007669"/>
    <property type="project" value="InterPro"/>
</dbReference>
<dbReference type="EMBL" id="KF900718">
    <property type="protein sequence ID" value="AIF04763.1"/>
    <property type="molecule type" value="Genomic_DNA"/>
</dbReference>
<evidence type="ECO:0000313" key="6">
    <source>
        <dbReference type="EMBL" id="AIF04763.1"/>
    </source>
</evidence>
<dbReference type="GO" id="GO:0051539">
    <property type="term" value="F:4 iron, 4 sulfur cluster binding"/>
    <property type="evidence" value="ECO:0007669"/>
    <property type="project" value="UniProtKB-KW"/>
</dbReference>
<evidence type="ECO:0000256" key="2">
    <source>
        <dbReference type="ARBA" id="ARBA00022723"/>
    </source>
</evidence>
<dbReference type="InterPro" id="IPR017896">
    <property type="entry name" value="4Fe4S_Fe-S-bd"/>
</dbReference>
<dbReference type="AlphaFoldDB" id="A0A075GSL7"/>
<dbReference type="PANTHER" id="PTHR10849">
    <property type="entry name" value="NADH DEHYDROGENASE UBIQUINONE IRON-SULFUR PROTEIN 8, MITOCHONDRIAL"/>
    <property type="match status" value="1"/>
</dbReference>
<name>A0A075GSL7_9EURY</name>
<keyword evidence="2" id="KW-0479">Metal-binding</keyword>
<sequence length="318" mass="35856">MPFHPHAQPNFRNMVIRPMWMALKAALRTIPYIGSHRFLAAHGTSAPYHAQERQMIDEGTAARIGEDHPSVGKIYAADRETSSLVPYIERPVTVMYPYERLEDLEPWLFVPGNYNGRIGVIWETCTACKACVKACPNSCLHMESETRVNVLDTTDEGDEWHGMGSELEVGGMAARRNEVDNSDHNLILEHNAVPQEYDFGSVIDITGENATVRWDGGGMEEVPMTDLAPAEVDIMSGRIDMGRCMFCGLCMEACPFESFFMTNEYDGMSGYSRQDLWYGADRTRVLPSVHQERVDAELVKRAEKELKKRERAKARAEA</sequence>
<protein>
    <recommendedName>
        <fullName evidence="5">4Fe-4S ferredoxin-type domain-containing protein</fullName>
    </recommendedName>
</protein>
<reference evidence="6" key="1">
    <citation type="journal article" date="2014" name="Genome Biol. Evol.">
        <title>Pangenome evidence for extensive interdomain horizontal transfer affecting lineage core and shell genes in uncultured planktonic thaumarchaeota and euryarchaeota.</title>
        <authorList>
            <person name="Deschamps P."/>
            <person name="Zivanovic Y."/>
            <person name="Moreira D."/>
            <person name="Rodriguez-Valera F."/>
            <person name="Lopez-Garcia P."/>
        </authorList>
    </citation>
    <scope>NUCLEOTIDE SEQUENCE</scope>
</reference>
<dbReference type="GO" id="GO:0046872">
    <property type="term" value="F:metal ion binding"/>
    <property type="evidence" value="ECO:0007669"/>
    <property type="project" value="UniProtKB-KW"/>
</dbReference>